<dbReference type="Proteomes" id="UP000251571">
    <property type="component" value="Unassembled WGS sequence"/>
</dbReference>
<gene>
    <name evidence="8" type="ORF">BCF38_102126</name>
    <name evidence="9" type="ORF">SAMN05421539_102126</name>
</gene>
<evidence type="ECO:0000256" key="3">
    <source>
        <dbReference type="ARBA" id="ARBA00022630"/>
    </source>
</evidence>
<dbReference type="InterPro" id="IPR006091">
    <property type="entry name" value="Acyl-CoA_Oxase/DH_mid-dom"/>
</dbReference>
<dbReference type="InterPro" id="IPR046373">
    <property type="entry name" value="Acyl-CoA_Oxase/DH_mid-dom_sf"/>
</dbReference>
<evidence type="ECO:0000256" key="5">
    <source>
        <dbReference type="ARBA" id="ARBA00023002"/>
    </source>
</evidence>
<dbReference type="GO" id="GO:0050660">
    <property type="term" value="F:flavin adenine dinucleotide binding"/>
    <property type="evidence" value="ECO:0007669"/>
    <property type="project" value="InterPro"/>
</dbReference>
<dbReference type="GO" id="GO:0003995">
    <property type="term" value="F:acyl-CoA dehydrogenase activity"/>
    <property type="evidence" value="ECO:0007669"/>
    <property type="project" value="InterPro"/>
</dbReference>
<evidence type="ECO:0008006" key="12">
    <source>
        <dbReference type="Google" id="ProtNLM"/>
    </source>
</evidence>
<evidence type="ECO:0000313" key="8">
    <source>
        <dbReference type="EMBL" id="PWJ20880.1"/>
    </source>
</evidence>
<evidence type="ECO:0000256" key="1">
    <source>
        <dbReference type="ARBA" id="ARBA00001974"/>
    </source>
</evidence>
<keyword evidence="5" id="KW-0560">Oxidoreductase</keyword>
<dbReference type="PANTHER" id="PTHR43884">
    <property type="entry name" value="ACYL-COA DEHYDROGENASE"/>
    <property type="match status" value="1"/>
</dbReference>
<dbReference type="FunFam" id="1.10.540.10:FF:000002">
    <property type="entry name" value="Acyl-CoA dehydrogenase FadE19"/>
    <property type="match status" value="1"/>
</dbReference>
<reference evidence="9 11" key="1">
    <citation type="submission" date="2016-10" db="EMBL/GenBank/DDBJ databases">
        <authorList>
            <person name="Cai Z."/>
        </authorList>
    </citation>
    <scope>NUCLEOTIDE SEQUENCE [LARGE SCALE GENOMIC DNA]</scope>
    <source>
        <strain evidence="9 11">DSM 25227</strain>
    </source>
</reference>
<dbReference type="EMBL" id="QGDJ01000002">
    <property type="protein sequence ID" value="PWJ20880.1"/>
    <property type="molecule type" value="Genomic_DNA"/>
</dbReference>
<dbReference type="Pfam" id="PF02770">
    <property type="entry name" value="Acyl-CoA_dh_M"/>
    <property type="match status" value="1"/>
</dbReference>
<keyword evidence="4" id="KW-0274">FAD</keyword>
<sequence>MNLTDIHLQVRDMARDFAEGAIRPIAEALDAEERFPAELYAQMRELGLFGIGVPEEMGGPGFDTLTYALVMEELSRGYASVADQCGLVELITTLLVRHGTDAQRNRWMADVMTAKTRVAYCITEPEAGTDVSGIRTEAVRDGDGWILNGGKIWIHNAPVADLGFVLARTDREAGHRGMSIFVVDLHASGLERGPKEHKVGQRA</sequence>
<comment type="similarity">
    <text evidence="2">Belongs to the acyl-CoA dehydrogenase family.</text>
</comment>
<dbReference type="PANTHER" id="PTHR43884:SF12">
    <property type="entry name" value="ISOVALERYL-COA DEHYDROGENASE, MITOCHONDRIAL-RELATED"/>
    <property type="match status" value="1"/>
</dbReference>
<dbReference type="RefSeq" id="WP_245947260.1">
    <property type="nucleotide sequence ID" value="NZ_QGDJ01000002.1"/>
</dbReference>
<dbReference type="InterPro" id="IPR006089">
    <property type="entry name" value="Acyl-CoA_DH_CS"/>
</dbReference>
<dbReference type="InterPro" id="IPR037069">
    <property type="entry name" value="AcylCoA_DH/ox_N_sf"/>
</dbReference>
<evidence type="ECO:0000256" key="2">
    <source>
        <dbReference type="ARBA" id="ARBA00009347"/>
    </source>
</evidence>
<comment type="cofactor">
    <cofactor evidence="1">
        <name>FAD</name>
        <dbReference type="ChEBI" id="CHEBI:57692"/>
    </cofactor>
</comment>
<dbReference type="AlphaFoldDB" id="A0A2Y9AAI6"/>
<keyword evidence="3" id="KW-0285">Flavoprotein</keyword>
<dbReference type="PROSITE" id="PS00072">
    <property type="entry name" value="ACYL_COA_DH_1"/>
    <property type="match status" value="1"/>
</dbReference>
<protein>
    <recommendedName>
        <fullName evidence="12">Acyl-CoA dehydrogenase</fullName>
    </recommendedName>
</protein>
<dbReference type="Pfam" id="PF02771">
    <property type="entry name" value="Acyl-CoA_dh_N"/>
    <property type="match status" value="1"/>
</dbReference>
<reference evidence="8 10" key="2">
    <citation type="submission" date="2018-03" db="EMBL/GenBank/DDBJ databases">
        <title>Genomic Encyclopedia of Archaeal and Bacterial Type Strains, Phase II (KMG-II): from individual species to whole genera.</title>
        <authorList>
            <person name="Goeker M."/>
        </authorList>
    </citation>
    <scope>NUCLEOTIDE SEQUENCE [LARGE SCALE GENOMIC DNA]</scope>
    <source>
        <strain evidence="8 10">DSM 25227</strain>
    </source>
</reference>
<dbReference type="SUPFAM" id="SSF56645">
    <property type="entry name" value="Acyl-CoA dehydrogenase NM domain-like"/>
    <property type="match status" value="1"/>
</dbReference>
<proteinExistence type="inferred from homology"/>
<dbReference type="EMBL" id="UETC01000002">
    <property type="protein sequence ID" value="SSA41290.1"/>
    <property type="molecule type" value="Genomic_DNA"/>
</dbReference>
<dbReference type="Gene3D" id="1.10.540.10">
    <property type="entry name" value="Acyl-CoA dehydrogenase/oxidase, N-terminal domain"/>
    <property type="match status" value="1"/>
</dbReference>
<evidence type="ECO:0000259" key="6">
    <source>
        <dbReference type="Pfam" id="PF02770"/>
    </source>
</evidence>
<feature type="domain" description="Acyl-CoA dehydrogenase/oxidase N-terminal" evidence="7">
    <location>
        <begin position="5"/>
        <end position="113"/>
    </location>
</feature>
<accession>A0A2Y9AAI6</accession>
<dbReference type="InterPro" id="IPR009100">
    <property type="entry name" value="AcylCoA_DH/oxidase_NM_dom_sf"/>
</dbReference>
<name>A0A2Y9AAI6_9RHOB</name>
<evidence type="ECO:0000313" key="11">
    <source>
        <dbReference type="Proteomes" id="UP000251571"/>
    </source>
</evidence>
<dbReference type="InterPro" id="IPR013786">
    <property type="entry name" value="AcylCoA_DH/ox_N"/>
</dbReference>
<organism evidence="9 11">
    <name type="scientific">Jannaschia seohaensis</name>
    <dbReference type="NCBI Taxonomy" id="475081"/>
    <lineage>
        <taxon>Bacteria</taxon>
        <taxon>Pseudomonadati</taxon>
        <taxon>Pseudomonadota</taxon>
        <taxon>Alphaproteobacteria</taxon>
        <taxon>Rhodobacterales</taxon>
        <taxon>Roseobacteraceae</taxon>
        <taxon>Jannaschia</taxon>
    </lineage>
</organism>
<dbReference type="Proteomes" id="UP000245839">
    <property type="component" value="Unassembled WGS sequence"/>
</dbReference>
<dbReference type="Gene3D" id="2.40.110.10">
    <property type="entry name" value="Butyryl-CoA Dehydrogenase, subunit A, domain 2"/>
    <property type="match status" value="1"/>
</dbReference>
<evidence type="ECO:0000313" key="10">
    <source>
        <dbReference type="Proteomes" id="UP000245839"/>
    </source>
</evidence>
<feature type="domain" description="Acyl-CoA oxidase/dehydrogenase middle" evidence="6">
    <location>
        <begin position="119"/>
        <end position="202"/>
    </location>
</feature>
<evidence type="ECO:0000313" key="9">
    <source>
        <dbReference type="EMBL" id="SSA41290.1"/>
    </source>
</evidence>
<evidence type="ECO:0000256" key="4">
    <source>
        <dbReference type="ARBA" id="ARBA00022827"/>
    </source>
</evidence>
<evidence type="ECO:0000259" key="7">
    <source>
        <dbReference type="Pfam" id="PF02771"/>
    </source>
</evidence>
<keyword evidence="10" id="KW-1185">Reference proteome</keyword>